<evidence type="ECO:0000256" key="1">
    <source>
        <dbReference type="ARBA" id="ARBA00008601"/>
    </source>
</evidence>
<dbReference type="PROSITE" id="PS50054">
    <property type="entry name" value="TYR_PHOSPHATASE_DUAL"/>
    <property type="match status" value="1"/>
</dbReference>
<organism evidence="8">
    <name type="scientific">Mucochytrium quahogii</name>
    <dbReference type="NCBI Taxonomy" id="96639"/>
    <lineage>
        <taxon>Eukaryota</taxon>
        <taxon>Sar</taxon>
        <taxon>Stramenopiles</taxon>
        <taxon>Bigyra</taxon>
        <taxon>Labyrinthulomycetes</taxon>
        <taxon>Thraustochytrida</taxon>
        <taxon>Thraustochytriidae</taxon>
        <taxon>Mucochytrium</taxon>
    </lineage>
</organism>
<evidence type="ECO:0000259" key="6">
    <source>
        <dbReference type="PROSITE" id="PS50054"/>
    </source>
</evidence>
<feature type="region of interest" description="Disordered" evidence="5">
    <location>
        <begin position="246"/>
        <end position="295"/>
    </location>
</feature>
<proteinExistence type="inferred from homology"/>
<dbReference type="PROSITE" id="PS00383">
    <property type="entry name" value="TYR_PHOSPHATASE_1"/>
    <property type="match status" value="1"/>
</dbReference>
<evidence type="ECO:0000313" key="8">
    <source>
        <dbReference type="EMBL" id="CAD9669866.1"/>
    </source>
</evidence>
<dbReference type="PROSITE" id="PS50056">
    <property type="entry name" value="TYR_PHOSPHATASE_2"/>
    <property type="match status" value="1"/>
</dbReference>
<evidence type="ECO:0000256" key="4">
    <source>
        <dbReference type="ARBA" id="ARBA00022912"/>
    </source>
</evidence>
<dbReference type="PANTHER" id="PTHR10159">
    <property type="entry name" value="DUAL SPECIFICITY PROTEIN PHOSPHATASE"/>
    <property type="match status" value="1"/>
</dbReference>
<evidence type="ECO:0000259" key="7">
    <source>
        <dbReference type="PROSITE" id="PS50056"/>
    </source>
</evidence>
<feature type="domain" description="Tyrosine-protein phosphatase" evidence="6">
    <location>
        <begin position="31"/>
        <end position="173"/>
    </location>
</feature>
<accession>A0A7S2RFR6</accession>
<feature type="compositionally biased region" description="Basic and acidic residues" evidence="5">
    <location>
        <begin position="254"/>
        <end position="276"/>
    </location>
</feature>
<evidence type="ECO:0000256" key="5">
    <source>
        <dbReference type="SAM" id="MobiDB-lite"/>
    </source>
</evidence>
<dbReference type="Pfam" id="PF00782">
    <property type="entry name" value="DSPc"/>
    <property type="match status" value="1"/>
</dbReference>
<dbReference type="SMART" id="SM00195">
    <property type="entry name" value="DSPc"/>
    <property type="match status" value="1"/>
</dbReference>
<feature type="domain" description="Tyrosine specific protein phosphatases" evidence="7">
    <location>
        <begin position="98"/>
        <end position="152"/>
    </location>
</feature>
<reference evidence="8" key="1">
    <citation type="submission" date="2021-01" db="EMBL/GenBank/DDBJ databases">
        <authorList>
            <person name="Corre E."/>
            <person name="Pelletier E."/>
            <person name="Niang G."/>
            <person name="Scheremetjew M."/>
            <person name="Finn R."/>
            <person name="Kale V."/>
            <person name="Holt S."/>
            <person name="Cochrane G."/>
            <person name="Meng A."/>
            <person name="Brown T."/>
            <person name="Cohen L."/>
        </authorList>
    </citation>
    <scope>NUCLEOTIDE SEQUENCE</scope>
    <source>
        <strain evidence="8">NY070348D</strain>
    </source>
</reference>
<dbReference type="AlphaFoldDB" id="A0A7S2RFR6"/>
<dbReference type="GO" id="GO:0017017">
    <property type="term" value="F:MAP kinase tyrosine/serine/threonine phosphatase activity"/>
    <property type="evidence" value="ECO:0007669"/>
    <property type="project" value="TreeGrafter"/>
</dbReference>
<dbReference type="GO" id="GO:0033550">
    <property type="term" value="F:MAP kinase tyrosine phosphatase activity"/>
    <property type="evidence" value="ECO:0007669"/>
    <property type="project" value="TreeGrafter"/>
</dbReference>
<sequence>MALDMSNAGSSTKYESKKPSCLNRSIVRDELPVEVVPGLFIGSIHCAFNEAALRGAGITHIVNAAGLPPTFPHLFSYLTINIRDKENANILSCIAASNKFIGSADHLSKTKNVLVHCSFGRSRSAALIVAFLMSFKNLSYSLAHSIVKKQRPVISINPGFEQQLRAYESAKNCIDMAHHLIVWSNIEEKTNRRNTKNNNASSTITDGDAIITLRRPGWKKAVTLPPFVALGLESIRNDVYSLPEKAIDIDEEHDERQEVSEEEKRRDDSKPPHEKIFLLGKRAGKRRKKKGAIQY</sequence>
<evidence type="ECO:0000256" key="2">
    <source>
        <dbReference type="ARBA" id="ARBA00013064"/>
    </source>
</evidence>
<dbReference type="CDD" id="cd14498">
    <property type="entry name" value="DSP"/>
    <property type="match status" value="1"/>
</dbReference>
<dbReference type="InterPro" id="IPR000387">
    <property type="entry name" value="Tyr_Pase_dom"/>
</dbReference>
<dbReference type="InterPro" id="IPR020422">
    <property type="entry name" value="TYR_PHOSPHATASE_DUAL_dom"/>
</dbReference>
<name>A0A7S2RFR6_9STRA</name>
<keyword evidence="4" id="KW-0904">Protein phosphatase</keyword>
<dbReference type="InterPro" id="IPR016130">
    <property type="entry name" value="Tyr_Pase_AS"/>
</dbReference>
<dbReference type="GO" id="GO:0005737">
    <property type="term" value="C:cytoplasm"/>
    <property type="evidence" value="ECO:0007669"/>
    <property type="project" value="TreeGrafter"/>
</dbReference>
<dbReference type="EMBL" id="HBHK01005045">
    <property type="protein sequence ID" value="CAD9669866.1"/>
    <property type="molecule type" value="Transcribed_RNA"/>
</dbReference>
<protein>
    <recommendedName>
        <fullName evidence="2">protein-tyrosine-phosphatase</fullName>
        <ecNumber evidence="2">3.1.3.48</ecNumber>
    </recommendedName>
</protein>
<dbReference type="SUPFAM" id="SSF52799">
    <property type="entry name" value="(Phosphotyrosine protein) phosphatases II"/>
    <property type="match status" value="1"/>
</dbReference>
<dbReference type="InterPro" id="IPR000340">
    <property type="entry name" value="Dual-sp_phosphatase_cat-dom"/>
</dbReference>
<dbReference type="EC" id="3.1.3.48" evidence="2"/>
<comment type="similarity">
    <text evidence="1">Belongs to the protein-tyrosine phosphatase family. Non-receptor class dual specificity subfamily.</text>
</comment>
<dbReference type="PANTHER" id="PTHR10159:SF519">
    <property type="entry name" value="DUAL SPECIFICITY PROTEIN PHOSPHATASE MPK3"/>
    <property type="match status" value="1"/>
</dbReference>
<feature type="compositionally biased region" description="Basic residues" evidence="5">
    <location>
        <begin position="282"/>
        <end position="295"/>
    </location>
</feature>
<keyword evidence="3" id="KW-0378">Hydrolase</keyword>
<dbReference type="Gene3D" id="3.90.190.10">
    <property type="entry name" value="Protein tyrosine phosphatase superfamily"/>
    <property type="match status" value="1"/>
</dbReference>
<dbReference type="InterPro" id="IPR029021">
    <property type="entry name" value="Prot-tyrosine_phosphatase-like"/>
</dbReference>
<evidence type="ECO:0000256" key="3">
    <source>
        <dbReference type="ARBA" id="ARBA00022801"/>
    </source>
</evidence>
<gene>
    <name evidence="8" type="ORF">QSP1433_LOCUS2964</name>
</gene>
<dbReference type="GO" id="GO:0008330">
    <property type="term" value="F:protein tyrosine/threonine phosphatase activity"/>
    <property type="evidence" value="ECO:0007669"/>
    <property type="project" value="TreeGrafter"/>
</dbReference>
<dbReference type="GO" id="GO:0043409">
    <property type="term" value="P:negative regulation of MAPK cascade"/>
    <property type="evidence" value="ECO:0007669"/>
    <property type="project" value="TreeGrafter"/>
</dbReference>